<dbReference type="EMBL" id="BJNG01000015">
    <property type="protein sequence ID" value="GEC19657.1"/>
    <property type="molecule type" value="Genomic_DNA"/>
</dbReference>
<sequence length="321" mass="32867">MTGVVSRRTVLAALAAAGAVAALPGCGAPFAGARLRLATGSERGVYYRIGSALARSWRAELGLEMPPVVLSTAGSLQNVAMLAAGTADVAFSQVDAAAGQLEGIAPDDPAAPRALARIYDDVLHVVVPATSAITTVTGLVGARVSVGAADSGVSVVARRLLDAAGIAPADIAGVQLGLDESVEAMAAGTIDAFFWSGGLPTPAVEQLAQELPIRLLDLAEDGVLDAVRERYPVYAPGTVPAQGYPGITTPVTTMLVRNLLLVAASMPDDFAQALVEVLFDEQEQLARAGPAALTIDPRAAIGTEPVLLHPGAVRFYRSERS</sequence>
<dbReference type="NCBIfam" id="TIGR02122">
    <property type="entry name" value="TRAP_TAXI"/>
    <property type="match status" value="1"/>
</dbReference>
<keyword evidence="3" id="KW-1185">Reference proteome</keyword>
<name>A0A4Y3WL28_9PSEU</name>
<evidence type="ECO:0000256" key="1">
    <source>
        <dbReference type="SAM" id="SignalP"/>
    </source>
</evidence>
<reference evidence="2 3" key="1">
    <citation type="submission" date="2019-06" db="EMBL/GenBank/DDBJ databases">
        <title>Whole genome shotgun sequence of Pseudonocardia hydrocarbonoxydans NBRC 14498.</title>
        <authorList>
            <person name="Hosoyama A."/>
            <person name="Uohara A."/>
            <person name="Ohji S."/>
            <person name="Ichikawa N."/>
        </authorList>
    </citation>
    <scope>NUCLEOTIDE SEQUENCE [LARGE SCALE GENOMIC DNA]</scope>
    <source>
        <strain evidence="2 3">NBRC 14498</strain>
    </source>
</reference>
<proteinExistence type="predicted"/>
<dbReference type="CDD" id="cd13520">
    <property type="entry name" value="PBP2_TAXI_TRAP"/>
    <property type="match status" value="1"/>
</dbReference>
<gene>
    <name evidence="2" type="ORF">PHY01_19400</name>
</gene>
<dbReference type="SUPFAM" id="SSF53850">
    <property type="entry name" value="Periplasmic binding protein-like II"/>
    <property type="match status" value="1"/>
</dbReference>
<dbReference type="RefSeq" id="WP_141278197.1">
    <property type="nucleotide sequence ID" value="NZ_BAAARZ010000044.1"/>
</dbReference>
<organism evidence="2 3">
    <name type="scientific">Pseudonocardia hydrocarbonoxydans</name>
    <dbReference type="NCBI Taxonomy" id="76726"/>
    <lineage>
        <taxon>Bacteria</taxon>
        <taxon>Bacillati</taxon>
        <taxon>Actinomycetota</taxon>
        <taxon>Actinomycetes</taxon>
        <taxon>Pseudonocardiales</taxon>
        <taxon>Pseudonocardiaceae</taxon>
        <taxon>Pseudonocardia</taxon>
    </lineage>
</organism>
<dbReference type="Pfam" id="PF16868">
    <property type="entry name" value="NMT1_3"/>
    <property type="match status" value="1"/>
</dbReference>
<dbReference type="AlphaFoldDB" id="A0A4Y3WL28"/>
<accession>A0A4Y3WL28</accession>
<dbReference type="Proteomes" id="UP000320338">
    <property type="component" value="Unassembled WGS sequence"/>
</dbReference>
<comment type="caution">
    <text evidence="2">The sequence shown here is derived from an EMBL/GenBank/DDBJ whole genome shotgun (WGS) entry which is preliminary data.</text>
</comment>
<protein>
    <submittedName>
        <fullName evidence="2">C4-dicarboxylate ABC transporter substrate-binding protein</fullName>
    </submittedName>
</protein>
<dbReference type="PANTHER" id="PTHR42941">
    <property type="entry name" value="SLL1037 PROTEIN"/>
    <property type="match status" value="1"/>
</dbReference>
<dbReference type="InterPro" id="IPR006311">
    <property type="entry name" value="TAT_signal"/>
</dbReference>
<evidence type="ECO:0000313" key="2">
    <source>
        <dbReference type="EMBL" id="GEC19657.1"/>
    </source>
</evidence>
<dbReference type="PANTHER" id="PTHR42941:SF1">
    <property type="entry name" value="SLL1037 PROTEIN"/>
    <property type="match status" value="1"/>
</dbReference>
<evidence type="ECO:0000313" key="3">
    <source>
        <dbReference type="Proteomes" id="UP000320338"/>
    </source>
</evidence>
<dbReference type="InterPro" id="IPR011852">
    <property type="entry name" value="TRAP_TAXI"/>
</dbReference>
<keyword evidence="1" id="KW-0732">Signal</keyword>
<dbReference type="OrthoDB" id="5582316at2"/>
<feature type="signal peptide" evidence="1">
    <location>
        <begin position="1"/>
        <end position="21"/>
    </location>
</feature>
<dbReference type="Gene3D" id="3.40.190.10">
    <property type="entry name" value="Periplasmic binding protein-like II"/>
    <property type="match status" value="2"/>
</dbReference>
<feature type="chain" id="PRO_5021493317" evidence="1">
    <location>
        <begin position="22"/>
        <end position="321"/>
    </location>
</feature>
<dbReference type="PROSITE" id="PS51318">
    <property type="entry name" value="TAT"/>
    <property type="match status" value="1"/>
</dbReference>